<evidence type="ECO:0000256" key="5">
    <source>
        <dbReference type="SAM" id="Phobius"/>
    </source>
</evidence>
<feature type="domain" description="STAS" evidence="6">
    <location>
        <begin position="511"/>
        <end position="628"/>
    </location>
</feature>
<name>A0A1W6MXI6_9HYPH</name>
<proteinExistence type="predicted"/>
<dbReference type="PANTHER" id="PTHR11814">
    <property type="entry name" value="SULFATE TRANSPORTER"/>
    <property type="match status" value="1"/>
</dbReference>
<dbReference type="CDD" id="cd07042">
    <property type="entry name" value="STAS_SulP_like_sulfate_transporter"/>
    <property type="match status" value="1"/>
</dbReference>
<dbReference type="EMBL" id="CP019948">
    <property type="protein sequence ID" value="ARN82318.1"/>
    <property type="molecule type" value="Genomic_DNA"/>
</dbReference>
<feature type="transmembrane region" description="Helical" evidence="5">
    <location>
        <begin position="252"/>
        <end position="271"/>
    </location>
</feature>
<feature type="transmembrane region" description="Helical" evidence="5">
    <location>
        <begin position="105"/>
        <end position="123"/>
    </location>
</feature>
<organism evidence="7 8">
    <name type="scientific">Methylocystis bryophila</name>
    <dbReference type="NCBI Taxonomy" id="655015"/>
    <lineage>
        <taxon>Bacteria</taxon>
        <taxon>Pseudomonadati</taxon>
        <taxon>Pseudomonadota</taxon>
        <taxon>Alphaproteobacteria</taxon>
        <taxon>Hyphomicrobiales</taxon>
        <taxon>Methylocystaceae</taxon>
        <taxon>Methylocystis</taxon>
    </lineage>
</organism>
<evidence type="ECO:0000313" key="7">
    <source>
        <dbReference type="EMBL" id="ARN82318.1"/>
    </source>
</evidence>
<keyword evidence="4 5" id="KW-0472">Membrane</keyword>
<evidence type="ECO:0000259" key="6">
    <source>
        <dbReference type="PROSITE" id="PS50801"/>
    </source>
</evidence>
<evidence type="ECO:0000256" key="3">
    <source>
        <dbReference type="ARBA" id="ARBA00022989"/>
    </source>
</evidence>
<keyword evidence="3 5" id="KW-1133">Transmembrane helix</keyword>
<evidence type="ECO:0000256" key="4">
    <source>
        <dbReference type="ARBA" id="ARBA00023136"/>
    </source>
</evidence>
<evidence type="ECO:0000256" key="2">
    <source>
        <dbReference type="ARBA" id="ARBA00022692"/>
    </source>
</evidence>
<dbReference type="GO" id="GO:0016020">
    <property type="term" value="C:membrane"/>
    <property type="evidence" value="ECO:0007669"/>
    <property type="project" value="UniProtKB-SubCell"/>
</dbReference>
<feature type="transmembrane region" description="Helical" evidence="5">
    <location>
        <begin position="82"/>
        <end position="99"/>
    </location>
</feature>
<evidence type="ECO:0000313" key="8">
    <source>
        <dbReference type="Proteomes" id="UP000193978"/>
    </source>
</evidence>
<accession>A0A1W6MXI6</accession>
<dbReference type="STRING" id="655015.B1812_15850"/>
<dbReference type="Pfam" id="PF00916">
    <property type="entry name" value="Sulfate_transp"/>
    <property type="match status" value="1"/>
</dbReference>
<dbReference type="Proteomes" id="UP000193978">
    <property type="component" value="Chromosome"/>
</dbReference>
<keyword evidence="2 5" id="KW-0812">Transmembrane</keyword>
<protein>
    <recommendedName>
        <fullName evidence="6">STAS domain-containing protein</fullName>
    </recommendedName>
</protein>
<dbReference type="KEGG" id="mbry:B1812_15850"/>
<dbReference type="InterPro" id="IPR002645">
    <property type="entry name" value="STAS_dom"/>
</dbReference>
<gene>
    <name evidence="7" type="ORF">B1812_15850</name>
</gene>
<feature type="transmembrane region" description="Helical" evidence="5">
    <location>
        <begin position="354"/>
        <end position="372"/>
    </location>
</feature>
<dbReference type="InterPro" id="IPR036513">
    <property type="entry name" value="STAS_dom_sf"/>
</dbReference>
<feature type="transmembrane region" description="Helical" evidence="5">
    <location>
        <begin position="130"/>
        <end position="149"/>
    </location>
</feature>
<feature type="transmembrane region" description="Helical" evidence="5">
    <location>
        <begin position="21"/>
        <end position="38"/>
    </location>
</feature>
<feature type="transmembrane region" description="Helical" evidence="5">
    <location>
        <begin position="384"/>
        <end position="412"/>
    </location>
</feature>
<sequence length="637" mass="67588">MAEEPQSQWRLFRSFRGRGKGAWRYDLVAGLTLAAIAVPEQMATARLGGFPAHIGFFAFIAGSVAFAVLGSNRYLSSGADSTITPIFAGALGALVSWNSDAYPQLAVLLALSVGLLLTLAGLFRAGWVADLLSIPVMTGFLAGIAIHIANSQAPALLGLPSEPGGALESLAAVWRRIGAANPYALAIGFATLLCISLCEWINPRIPGALISLAAATFAVDRFDLVEKGVAVVGGFKVVLPRLAMDPKIWDDLPRVFGLAVVVAVVVMVQTAAVSRSFPNAPGQSPDVDRDFLGLGAGSLLAALVGAFPVNASPPRTAIVFETGARSQGAAIVACLAVLATIIYGSPLLEKAPEAALAGVMFFVAGRLIRLREIRAISAKTRAELLLVVATALLVTILPVQTGVALAILLSLAHGVFTTTRTRLIEYERLPGASIWWPQSAAFRPNLLNAENAIDSESLESDLCEKPVSAFSHRALARFPLERNRSSDKESRQIKRVEHVLTGKPLRTFPGHALAGEKLEGVIVVAFQAPLSFLNAYGFRSDLEEAIARDHAAPVRLVILEVSSNVEIDYTAARILDETIRRCRTRGVDFAIARLESVRAQAALKRFGVSATLGEGHIFHSVDEATRALAPDAAVRPA</sequence>
<feature type="transmembrane region" description="Helical" evidence="5">
    <location>
        <begin position="291"/>
        <end position="309"/>
    </location>
</feature>
<keyword evidence="8" id="KW-1185">Reference proteome</keyword>
<reference evidence="7 8" key="1">
    <citation type="submission" date="2017-02" db="EMBL/GenBank/DDBJ databases">
        <authorList>
            <person name="Peterson S.W."/>
        </authorList>
    </citation>
    <scope>NUCLEOTIDE SEQUENCE [LARGE SCALE GENOMIC DNA]</scope>
    <source>
        <strain evidence="7 8">S285</strain>
    </source>
</reference>
<comment type="subcellular location">
    <subcellularLocation>
        <location evidence="1">Membrane</location>
        <topology evidence="1">Multi-pass membrane protein</topology>
    </subcellularLocation>
</comment>
<dbReference type="RefSeq" id="WP_245299946.1">
    <property type="nucleotide sequence ID" value="NZ_AP027149.1"/>
</dbReference>
<dbReference type="GO" id="GO:0055085">
    <property type="term" value="P:transmembrane transport"/>
    <property type="evidence" value="ECO:0007669"/>
    <property type="project" value="InterPro"/>
</dbReference>
<feature type="transmembrane region" description="Helical" evidence="5">
    <location>
        <begin position="50"/>
        <end position="70"/>
    </location>
</feature>
<dbReference type="Gene3D" id="3.30.750.24">
    <property type="entry name" value="STAS domain"/>
    <property type="match status" value="1"/>
</dbReference>
<dbReference type="AlphaFoldDB" id="A0A1W6MXI6"/>
<feature type="transmembrane region" description="Helical" evidence="5">
    <location>
        <begin position="329"/>
        <end position="348"/>
    </location>
</feature>
<evidence type="ECO:0000256" key="1">
    <source>
        <dbReference type="ARBA" id="ARBA00004141"/>
    </source>
</evidence>
<dbReference type="InterPro" id="IPR011547">
    <property type="entry name" value="SLC26A/SulP_dom"/>
</dbReference>
<dbReference type="InterPro" id="IPR001902">
    <property type="entry name" value="SLC26A/SulP_fam"/>
</dbReference>
<dbReference type="Pfam" id="PF01740">
    <property type="entry name" value="STAS"/>
    <property type="match status" value="1"/>
</dbReference>
<feature type="transmembrane region" description="Helical" evidence="5">
    <location>
        <begin position="183"/>
        <end position="201"/>
    </location>
</feature>
<dbReference type="SUPFAM" id="SSF52091">
    <property type="entry name" value="SpoIIaa-like"/>
    <property type="match status" value="1"/>
</dbReference>
<dbReference type="PROSITE" id="PS50801">
    <property type="entry name" value="STAS"/>
    <property type="match status" value="1"/>
</dbReference>